<organism evidence="2 3">
    <name type="scientific">Paenibacillus glycinis</name>
    <dbReference type="NCBI Taxonomy" id="2697035"/>
    <lineage>
        <taxon>Bacteria</taxon>
        <taxon>Bacillati</taxon>
        <taxon>Bacillota</taxon>
        <taxon>Bacilli</taxon>
        <taxon>Bacillales</taxon>
        <taxon>Paenibacillaceae</taxon>
        <taxon>Paenibacillus</taxon>
    </lineage>
</organism>
<dbReference type="PANTHER" id="PTHR43685:SF13">
    <property type="entry name" value="O ANTIGEN BIOSYNTHESIS RHAMNOSYLTRANSFERASE RFBN"/>
    <property type="match status" value="1"/>
</dbReference>
<evidence type="ECO:0000313" key="2">
    <source>
        <dbReference type="EMBL" id="NBD27574.1"/>
    </source>
</evidence>
<accession>A0ABW9XY60</accession>
<gene>
    <name evidence="2" type="ORF">GT019_27185</name>
</gene>
<dbReference type="SUPFAM" id="SSF53448">
    <property type="entry name" value="Nucleotide-diphospho-sugar transferases"/>
    <property type="match status" value="1"/>
</dbReference>
<evidence type="ECO:0000313" key="3">
    <source>
        <dbReference type="Proteomes" id="UP000665561"/>
    </source>
</evidence>
<dbReference type="EMBL" id="JAAAMV010000028">
    <property type="protein sequence ID" value="NBD27574.1"/>
    <property type="molecule type" value="Genomic_DNA"/>
</dbReference>
<dbReference type="PANTHER" id="PTHR43685">
    <property type="entry name" value="GLYCOSYLTRANSFERASE"/>
    <property type="match status" value="1"/>
</dbReference>
<protein>
    <submittedName>
        <fullName evidence="2">Glycosyltransferase</fullName>
    </submittedName>
</protein>
<dbReference type="InterPro" id="IPR050834">
    <property type="entry name" value="Glycosyltransf_2"/>
</dbReference>
<dbReference type="CDD" id="cd00761">
    <property type="entry name" value="Glyco_tranf_GTA_type"/>
    <property type="match status" value="1"/>
</dbReference>
<dbReference type="InterPro" id="IPR029044">
    <property type="entry name" value="Nucleotide-diphossugar_trans"/>
</dbReference>
<sequence length="307" mass="35180">MSVIIPTYNAGPEFEVLLRRLQSQSWPPEEIIVIDSASTDRTAETALQEGARVIRIAKAEFDHGGTRNYAAQQAMGDTLVFMTQDACPADAYLLERLLDALYADEDTACAYGRQLAREDADVLEKMSRESNYPPVSMRKSEADLPELGIKTFFCSNVCAAYRKAIFFERGQFDAPVLFNEDLFFAARCILNGYTVNYAAEARVIHSHNYSVVQQFRRYFDNGVSMRDNEWVYPYSAVGKAGSRLVWHQLRYLVRNRHWLWVPKLAADAGAKFLGFQLGKRYRKLPERLCVRFSMHRGIWAKLSSERR</sequence>
<dbReference type="Pfam" id="PF00535">
    <property type="entry name" value="Glycos_transf_2"/>
    <property type="match status" value="1"/>
</dbReference>
<dbReference type="Proteomes" id="UP000665561">
    <property type="component" value="Unassembled WGS sequence"/>
</dbReference>
<dbReference type="Gene3D" id="3.90.550.10">
    <property type="entry name" value="Spore Coat Polysaccharide Biosynthesis Protein SpsA, Chain A"/>
    <property type="match status" value="1"/>
</dbReference>
<comment type="caution">
    <text evidence="2">The sequence shown here is derived from an EMBL/GenBank/DDBJ whole genome shotgun (WGS) entry which is preliminary data.</text>
</comment>
<keyword evidence="3" id="KW-1185">Reference proteome</keyword>
<feature type="domain" description="Glycosyltransferase 2-like" evidence="1">
    <location>
        <begin position="2"/>
        <end position="166"/>
    </location>
</feature>
<proteinExistence type="predicted"/>
<evidence type="ECO:0000259" key="1">
    <source>
        <dbReference type="Pfam" id="PF00535"/>
    </source>
</evidence>
<name>A0ABW9XY60_9BACL</name>
<dbReference type="InterPro" id="IPR001173">
    <property type="entry name" value="Glyco_trans_2-like"/>
</dbReference>
<reference evidence="2 3" key="1">
    <citation type="submission" date="2020-01" db="EMBL/GenBank/DDBJ databases">
        <title>Paenibacillus soybeanensis sp. nov. isolated from the nodules of soybean (Glycine max(L.) Merr).</title>
        <authorList>
            <person name="Wang H."/>
        </authorList>
    </citation>
    <scope>NUCLEOTIDE SEQUENCE [LARGE SCALE GENOMIC DNA]</scope>
    <source>
        <strain evidence="2 3">T1</strain>
    </source>
</reference>